<gene>
    <name evidence="2" type="ORF">MAA8898_00063</name>
</gene>
<feature type="region of interest" description="Disordered" evidence="1">
    <location>
        <begin position="1"/>
        <end position="41"/>
    </location>
</feature>
<organism evidence="2 3">
    <name type="scientific">Maliponia aquimaris</name>
    <dbReference type="NCBI Taxonomy" id="1673631"/>
    <lineage>
        <taxon>Bacteria</taxon>
        <taxon>Pseudomonadati</taxon>
        <taxon>Pseudomonadota</taxon>
        <taxon>Alphaproteobacteria</taxon>
        <taxon>Rhodobacterales</taxon>
        <taxon>Paracoccaceae</taxon>
        <taxon>Maliponia</taxon>
    </lineage>
</organism>
<proteinExistence type="predicted"/>
<name>A0A238JMG3_9RHOB</name>
<evidence type="ECO:0000313" key="3">
    <source>
        <dbReference type="Proteomes" id="UP000207598"/>
    </source>
</evidence>
<evidence type="ECO:0000313" key="2">
    <source>
        <dbReference type="EMBL" id="SMX31859.1"/>
    </source>
</evidence>
<accession>A0A238JMG3</accession>
<sequence length="41" mass="4811">MTTPDTPRREIRRMLDRATPDPLRRLLEDSKNSRDDGRTAT</sequence>
<dbReference type="Proteomes" id="UP000207598">
    <property type="component" value="Unassembled WGS sequence"/>
</dbReference>
<evidence type="ECO:0000256" key="1">
    <source>
        <dbReference type="SAM" id="MobiDB-lite"/>
    </source>
</evidence>
<reference evidence="2 3" key="1">
    <citation type="submission" date="2017-05" db="EMBL/GenBank/DDBJ databases">
        <authorList>
            <person name="Song R."/>
            <person name="Chenine A.L."/>
            <person name="Ruprecht R.M."/>
        </authorList>
    </citation>
    <scope>NUCLEOTIDE SEQUENCE [LARGE SCALE GENOMIC DNA]</scope>
    <source>
        <strain evidence="2 3">CECT 8898</strain>
    </source>
</reference>
<dbReference type="EMBL" id="FXYF01000001">
    <property type="protein sequence ID" value="SMX31859.1"/>
    <property type="molecule type" value="Genomic_DNA"/>
</dbReference>
<dbReference type="AlphaFoldDB" id="A0A238JMG3"/>
<keyword evidence="3" id="KW-1185">Reference proteome</keyword>
<protein>
    <submittedName>
        <fullName evidence="2">Uncharacterized protein</fullName>
    </submittedName>
</protein>